<dbReference type="InterPro" id="IPR052224">
    <property type="entry name" value="THAP_domain_protein"/>
</dbReference>
<evidence type="ECO:0000256" key="3">
    <source>
        <dbReference type="ARBA" id="ARBA00022833"/>
    </source>
</evidence>
<dbReference type="OrthoDB" id="5989888at2759"/>
<evidence type="ECO:0000313" key="8">
    <source>
        <dbReference type="Proteomes" id="UP001163046"/>
    </source>
</evidence>
<keyword evidence="8" id="KW-1185">Reference proteome</keyword>
<sequence>MPHCCAFGCNFTSKKNKNTSVTLHSFPKEPKLRKTWMNAVHRATLPKDPRLCSQHFGPDTFDDSIRLQQNLVGHCRWKRKLKQNAIPSIFAHKPVKKPRLASEQRAARRQRQQTIEEALASVCTVKSQTKRMTAMSKYMYQNQYHAK</sequence>
<dbReference type="EMBL" id="MU826412">
    <property type="protein sequence ID" value="KAJ7376154.1"/>
    <property type="molecule type" value="Genomic_DNA"/>
</dbReference>
<dbReference type="GO" id="GO:0003677">
    <property type="term" value="F:DNA binding"/>
    <property type="evidence" value="ECO:0007669"/>
    <property type="project" value="UniProtKB-UniRule"/>
</dbReference>
<dbReference type="SMART" id="SM00980">
    <property type="entry name" value="THAP"/>
    <property type="match status" value="1"/>
</dbReference>
<dbReference type="SMART" id="SM00692">
    <property type="entry name" value="DM3"/>
    <property type="match status" value="1"/>
</dbReference>
<dbReference type="PANTHER" id="PTHR46927:SF3">
    <property type="entry name" value="THAP-TYPE DOMAIN-CONTAINING PROTEIN"/>
    <property type="match status" value="1"/>
</dbReference>
<dbReference type="PROSITE" id="PS50950">
    <property type="entry name" value="ZF_THAP"/>
    <property type="match status" value="1"/>
</dbReference>
<dbReference type="AlphaFoldDB" id="A0A9X0CWN7"/>
<gene>
    <name evidence="7" type="ORF">OS493_036628</name>
</gene>
<dbReference type="InterPro" id="IPR006612">
    <property type="entry name" value="THAP_Znf"/>
</dbReference>
<name>A0A9X0CWN7_9CNID</name>
<keyword evidence="2 5" id="KW-0863">Zinc-finger</keyword>
<dbReference type="PANTHER" id="PTHR46927">
    <property type="entry name" value="AGAP005574-PA"/>
    <property type="match status" value="1"/>
</dbReference>
<evidence type="ECO:0000256" key="1">
    <source>
        <dbReference type="ARBA" id="ARBA00022723"/>
    </source>
</evidence>
<keyword evidence="4 5" id="KW-0238">DNA-binding</keyword>
<feature type="domain" description="THAP-type" evidence="6">
    <location>
        <begin position="1"/>
        <end position="90"/>
    </location>
</feature>
<keyword evidence="1" id="KW-0479">Metal-binding</keyword>
<evidence type="ECO:0000256" key="5">
    <source>
        <dbReference type="PROSITE-ProRule" id="PRU00309"/>
    </source>
</evidence>
<evidence type="ECO:0000259" key="6">
    <source>
        <dbReference type="PROSITE" id="PS50950"/>
    </source>
</evidence>
<accession>A0A9X0CWN7</accession>
<keyword evidence="3" id="KW-0862">Zinc</keyword>
<dbReference type="InterPro" id="IPR038441">
    <property type="entry name" value="THAP_Znf_sf"/>
</dbReference>
<dbReference type="Pfam" id="PF05485">
    <property type="entry name" value="THAP"/>
    <property type="match status" value="1"/>
</dbReference>
<comment type="caution">
    <text evidence="7">The sequence shown here is derived from an EMBL/GenBank/DDBJ whole genome shotgun (WGS) entry which is preliminary data.</text>
</comment>
<reference evidence="7" key="1">
    <citation type="submission" date="2023-01" db="EMBL/GenBank/DDBJ databases">
        <title>Genome assembly of the deep-sea coral Lophelia pertusa.</title>
        <authorList>
            <person name="Herrera S."/>
            <person name="Cordes E."/>
        </authorList>
    </citation>
    <scope>NUCLEOTIDE SEQUENCE</scope>
    <source>
        <strain evidence="7">USNM1676648</strain>
        <tissue evidence="7">Polyp</tissue>
    </source>
</reference>
<evidence type="ECO:0000256" key="4">
    <source>
        <dbReference type="ARBA" id="ARBA00023125"/>
    </source>
</evidence>
<dbReference type="Proteomes" id="UP001163046">
    <property type="component" value="Unassembled WGS sequence"/>
</dbReference>
<dbReference type="SUPFAM" id="SSF57716">
    <property type="entry name" value="Glucocorticoid receptor-like (DNA-binding domain)"/>
    <property type="match status" value="1"/>
</dbReference>
<protein>
    <recommendedName>
        <fullName evidence="6">THAP-type domain-containing protein</fullName>
    </recommendedName>
</protein>
<proteinExistence type="predicted"/>
<dbReference type="GO" id="GO:0008270">
    <property type="term" value="F:zinc ion binding"/>
    <property type="evidence" value="ECO:0007669"/>
    <property type="project" value="UniProtKB-KW"/>
</dbReference>
<organism evidence="7 8">
    <name type="scientific">Desmophyllum pertusum</name>
    <dbReference type="NCBI Taxonomy" id="174260"/>
    <lineage>
        <taxon>Eukaryota</taxon>
        <taxon>Metazoa</taxon>
        <taxon>Cnidaria</taxon>
        <taxon>Anthozoa</taxon>
        <taxon>Hexacorallia</taxon>
        <taxon>Scleractinia</taxon>
        <taxon>Caryophylliina</taxon>
        <taxon>Caryophylliidae</taxon>
        <taxon>Desmophyllum</taxon>
    </lineage>
</organism>
<evidence type="ECO:0000256" key="2">
    <source>
        <dbReference type="ARBA" id="ARBA00022771"/>
    </source>
</evidence>
<dbReference type="Gene3D" id="6.20.210.20">
    <property type="entry name" value="THAP domain"/>
    <property type="match status" value="1"/>
</dbReference>
<evidence type="ECO:0000313" key="7">
    <source>
        <dbReference type="EMBL" id="KAJ7376154.1"/>
    </source>
</evidence>